<evidence type="ECO:0000256" key="6">
    <source>
        <dbReference type="ARBA" id="ARBA00023004"/>
    </source>
</evidence>
<dbReference type="SUPFAM" id="SSF56176">
    <property type="entry name" value="FAD-binding/transporter-associated domain-like"/>
    <property type="match status" value="1"/>
</dbReference>
<dbReference type="PROSITE" id="PS51379">
    <property type="entry name" value="4FE4S_FER_2"/>
    <property type="match status" value="1"/>
</dbReference>
<feature type="domain" description="FAD-binding PCMH-type" evidence="9">
    <location>
        <begin position="32"/>
        <end position="271"/>
    </location>
</feature>
<name>A0A3M9NMG5_9BACT</name>
<comment type="cofactor">
    <cofactor evidence="1">
        <name>FAD</name>
        <dbReference type="ChEBI" id="CHEBI:57692"/>
    </cofactor>
</comment>
<protein>
    <submittedName>
        <fullName evidence="10">FAD-binding oxidoreductase</fullName>
    </submittedName>
</protein>
<keyword evidence="6" id="KW-0408">Iron</keyword>
<comment type="caution">
    <text evidence="10">The sequence shown here is derived from an EMBL/GenBank/DDBJ whole genome shotgun (WGS) entry which is preliminary data.</text>
</comment>
<proteinExistence type="predicted"/>
<dbReference type="GO" id="GO:0008720">
    <property type="term" value="F:D-lactate dehydrogenase (NAD+) activity"/>
    <property type="evidence" value="ECO:0007669"/>
    <property type="project" value="TreeGrafter"/>
</dbReference>
<evidence type="ECO:0000256" key="7">
    <source>
        <dbReference type="ARBA" id="ARBA00023014"/>
    </source>
</evidence>
<dbReference type="InterPro" id="IPR016169">
    <property type="entry name" value="FAD-bd_PCMH_sub2"/>
</dbReference>
<sequence>MEKLKDLSRQLEGELFTDDTIRQLYATDASAYQEKPLAVAIPRSVDDLKKIILFAKKHHASIIPRAAGTSLAGQVVGKGIVVDVSKYFTKIIELNEQERWVRVQPGVIRDELNMFLKPYGLYFGPETSTANRAMMGGMVGNNSCGSNSIVYRSTREHLLEVTTLLSDGSEAVFKTVSLDEFHEKCEGNTLEAAIYKNIRTILSSYDNQQEILKEFPKETVERRNTGYALDILMNSAPFIAGKEDFNFCKLIAGSEGTLAFITDIKLNVVPLPPKETGLMCVHFNSIDEALKGNLIALKYKPRASELIDHYILECTKENIEQSKNRFFVQGDPEAILVIEFSAPTHEGVIEIAKQCEAEMREMGFGYHFPLLFGDDTKKIWTLRKAGLGLLSNLPGDDKAVPVIEDTAVDTADLPAYIEEFNVILKKYGLYSVHYAHAGSGEIHLRPIINLKTEEGNRLFRAIAQEIAALVKKYKGSLSGEHGDGRLRGEFIKQMVGEKNYKLFENIKHTWDPDNIFNPNKIVDTPPMNTHLRYTPGQKTPKFNTVFRFHNQDILQHAEQCNGTGECRKTHLTGGTMCPSYMATKNEKDTTRARANILREFLTNSTKINRFDHEEIHEVMDLCLSCKGCKSECPSSVDVAKLKAEFLQQYYDANGVPFRAKLIANFAKSAKMGSIAPGVYNWMVTAPVVSNMVKRFSGFALKRSMPTLYKTSLRKWFEKRKNKANGDGHTKNKKVYLFCDEFTNYNDTEIGIKAILLLEKLGYEVLMTKHEESGRAWMSKGLIRHAKKIANKNIKIFSKIINEETPLLGIEPSAILTFRDEYIDLADEANLATARALAKNVFIIDEFIGREIEKGNIKKSSFTTEKRHIKLQGHCHQKSLSSTAPTLKMVSLPENYSAEEIRSGCCGMAGSFGFEKEHYDLSMQIGELVLFPTVRSTAPDVIIASGGTSCRHQVKDGTGVKALHPVEVLYDALV</sequence>
<dbReference type="InterPro" id="IPR006094">
    <property type="entry name" value="Oxid_FAD_bind_N"/>
</dbReference>
<dbReference type="Pfam" id="PF01565">
    <property type="entry name" value="FAD_binding_4"/>
    <property type="match status" value="1"/>
</dbReference>
<keyword evidence="3" id="KW-0479">Metal-binding</keyword>
<dbReference type="Gene3D" id="3.30.70.2740">
    <property type="match status" value="1"/>
</dbReference>
<dbReference type="Proteomes" id="UP000267223">
    <property type="component" value="Unassembled WGS sequence"/>
</dbReference>
<evidence type="ECO:0000313" key="10">
    <source>
        <dbReference type="EMBL" id="RNI38990.1"/>
    </source>
</evidence>
<dbReference type="PANTHER" id="PTHR11748">
    <property type="entry name" value="D-LACTATE DEHYDROGENASE"/>
    <property type="match status" value="1"/>
</dbReference>
<evidence type="ECO:0000256" key="1">
    <source>
        <dbReference type="ARBA" id="ARBA00001974"/>
    </source>
</evidence>
<keyword evidence="5" id="KW-0560">Oxidoreductase</keyword>
<keyword evidence="4" id="KW-0274">FAD</keyword>
<dbReference type="Pfam" id="PF02913">
    <property type="entry name" value="FAD-oxidase_C"/>
    <property type="match status" value="1"/>
</dbReference>
<dbReference type="PROSITE" id="PS51387">
    <property type="entry name" value="FAD_PCMH"/>
    <property type="match status" value="1"/>
</dbReference>
<gene>
    <name evidence="10" type="ORF">EFY79_04845</name>
</gene>
<feature type="domain" description="4Fe-4S ferredoxin-type" evidence="8">
    <location>
        <begin position="611"/>
        <end position="644"/>
    </location>
</feature>
<evidence type="ECO:0000256" key="3">
    <source>
        <dbReference type="ARBA" id="ARBA00022723"/>
    </source>
</evidence>
<dbReference type="InterPro" id="IPR017896">
    <property type="entry name" value="4Fe4S_Fe-S-bd"/>
</dbReference>
<dbReference type="GO" id="GO:0046872">
    <property type="term" value="F:metal ion binding"/>
    <property type="evidence" value="ECO:0007669"/>
    <property type="project" value="UniProtKB-KW"/>
</dbReference>
<accession>A0A3M9NMG5</accession>
<evidence type="ECO:0000313" key="11">
    <source>
        <dbReference type="Proteomes" id="UP000267223"/>
    </source>
</evidence>
<dbReference type="InterPro" id="IPR017900">
    <property type="entry name" value="4Fe4S_Fe_S_CS"/>
</dbReference>
<dbReference type="Gene3D" id="1.10.45.10">
    <property type="entry name" value="Vanillyl-alcohol Oxidase, Chain A, domain 4"/>
    <property type="match status" value="1"/>
</dbReference>
<dbReference type="InterPro" id="IPR016164">
    <property type="entry name" value="FAD-linked_Oxase-like_C"/>
</dbReference>
<keyword evidence="2" id="KW-0285">Flavoprotein</keyword>
<dbReference type="GO" id="GO:0004458">
    <property type="term" value="F:D-lactate dehydrogenase (cytochrome) activity"/>
    <property type="evidence" value="ECO:0007669"/>
    <property type="project" value="TreeGrafter"/>
</dbReference>
<dbReference type="InterPro" id="IPR036318">
    <property type="entry name" value="FAD-bd_PCMH-like_sf"/>
</dbReference>
<dbReference type="InterPro" id="IPR004113">
    <property type="entry name" value="FAD-bd_oxidored_4_C"/>
</dbReference>
<evidence type="ECO:0000256" key="5">
    <source>
        <dbReference type="ARBA" id="ARBA00023002"/>
    </source>
</evidence>
<evidence type="ECO:0000259" key="9">
    <source>
        <dbReference type="PROSITE" id="PS51387"/>
    </source>
</evidence>
<evidence type="ECO:0000256" key="2">
    <source>
        <dbReference type="ARBA" id="ARBA00022630"/>
    </source>
</evidence>
<organism evidence="10 11">
    <name type="scientific">Hanamia caeni</name>
    <dbReference type="NCBI Taxonomy" id="2294116"/>
    <lineage>
        <taxon>Bacteria</taxon>
        <taxon>Pseudomonadati</taxon>
        <taxon>Bacteroidota</taxon>
        <taxon>Chitinophagia</taxon>
        <taxon>Chitinophagales</taxon>
        <taxon>Chitinophagaceae</taxon>
        <taxon>Hanamia</taxon>
    </lineage>
</organism>
<dbReference type="InterPro" id="IPR016171">
    <property type="entry name" value="Vanillyl_alc_oxidase_C-sub2"/>
</dbReference>
<keyword evidence="7" id="KW-0411">Iron-sulfur</keyword>
<keyword evidence="11" id="KW-1185">Reference proteome</keyword>
<dbReference type="SUPFAM" id="SSF55103">
    <property type="entry name" value="FAD-linked oxidases, C-terminal domain"/>
    <property type="match status" value="1"/>
</dbReference>
<dbReference type="InterPro" id="IPR016166">
    <property type="entry name" value="FAD-bd_PCMH"/>
</dbReference>
<dbReference type="GO" id="GO:1903457">
    <property type="term" value="P:lactate catabolic process"/>
    <property type="evidence" value="ECO:0007669"/>
    <property type="project" value="TreeGrafter"/>
</dbReference>
<dbReference type="Gene3D" id="3.30.465.10">
    <property type="match status" value="1"/>
</dbReference>
<dbReference type="GO" id="GO:0071949">
    <property type="term" value="F:FAD binding"/>
    <property type="evidence" value="ECO:0007669"/>
    <property type="project" value="InterPro"/>
</dbReference>
<reference evidence="10 11" key="1">
    <citation type="submission" date="2018-11" db="EMBL/GenBank/DDBJ databases">
        <title>Draft genome sequence of Ferruginibacter sp. BO-59.</title>
        <authorList>
            <person name="Im W.T."/>
        </authorList>
    </citation>
    <scope>NUCLEOTIDE SEQUENCE [LARGE SCALE GENOMIC DNA]</scope>
    <source>
        <strain evidence="10 11">BO-59</strain>
    </source>
</reference>
<dbReference type="PROSITE" id="PS00198">
    <property type="entry name" value="4FE4S_FER_1"/>
    <property type="match status" value="1"/>
</dbReference>
<dbReference type="EMBL" id="RJJR01000002">
    <property type="protein sequence ID" value="RNI38990.1"/>
    <property type="molecule type" value="Genomic_DNA"/>
</dbReference>
<dbReference type="AlphaFoldDB" id="A0A3M9NMG5"/>
<dbReference type="Pfam" id="PF13534">
    <property type="entry name" value="Fer4_17"/>
    <property type="match status" value="1"/>
</dbReference>
<evidence type="ECO:0000256" key="4">
    <source>
        <dbReference type="ARBA" id="ARBA00022827"/>
    </source>
</evidence>
<dbReference type="SUPFAM" id="SSF46548">
    <property type="entry name" value="alpha-helical ferredoxin"/>
    <property type="match status" value="1"/>
</dbReference>
<dbReference type="RefSeq" id="WP_123119555.1">
    <property type="nucleotide sequence ID" value="NZ_RJJR01000002.1"/>
</dbReference>
<dbReference type="PANTHER" id="PTHR11748:SF119">
    <property type="entry name" value="D-2-HYDROXYGLUTARATE DEHYDROGENASE"/>
    <property type="match status" value="1"/>
</dbReference>
<dbReference type="GO" id="GO:0051536">
    <property type="term" value="F:iron-sulfur cluster binding"/>
    <property type="evidence" value="ECO:0007669"/>
    <property type="project" value="UniProtKB-KW"/>
</dbReference>
<dbReference type="OrthoDB" id="9767256at2"/>
<evidence type="ECO:0000259" key="8">
    <source>
        <dbReference type="PROSITE" id="PS51379"/>
    </source>
</evidence>